<dbReference type="EMBL" id="JBHSQO010000036">
    <property type="protein sequence ID" value="MFC6092969.1"/>
    <property type="molecule type" value="Genomic_DNA"/>
</dbReference>
<feature type="region of interest" description="N-terminal hotdog fold" evidence="3">
    <location>
        <begin position="437"/>
        <end position="558"/>
    </location>
</feature>
<dbReference type="InterPro" id="IPR049551">
    <property type="entry name" value="PKS_DH_C"/>
</dbReference>
<dbReference type="InterPro" id="IPR042104">
    <property type="entry name" value="PKS_dehydratase_sf"/>
</dbReference>
<gene>
    <name evidence="6" type="ORF">ACFP3R_27165</name>
</gene>
<dbReference type="InterPro" id="IPR049900">
    <property type="entry name" value="PKS_mFAS_DH"/>
</dbReference>
<dbReference type="Gene3D" id="3.40.50.720">
    <property type="entry name" value="NAD(P)-binding Rossmann-like Domain"/>
    <property type="match status" value="1"/>
</dbReference>
<dbReference type="InterPro" id="IPR057326">
    <property type="entry name" value="KR_dom"/>
</dbReference>
<dbReference type="InterPro" id="IPR050091">
    <property type="entry name" value="PKS_NRPS_Biosynth_Enz"/>
</dbReference>
<feature type="non-terminal residue" evidence="6">
    <location>
        <position position="1"/>
    </location>
</feature>
<dbReference type="PANTHER" id="PTHR43775">
    <property type="entry name" value="FATTY ACID SYNTHASE"/>
    <property type="match status" value="1"/>
</dbReference>
<evidence type="ECO:0000256" key="2">
    <source>
        <dbReference type="ARBA" id="ARBA00022553"/>
    </source>
</evidence>
<comment type="caution">
    <text evidence="6">The sequence shown here is derived from an EMBL/GenBank/DDBJ whole genome shotgun (WGS) entry which is preliminary data.</text>
</comment>
<evidence type="ECO:0000313" key="7">
    <source>
        <dbReference type="Proteomes" id="UP001596220"/>
    </source>
</evidence>
<protein>
    <submittedName>
        <fullName evidence="6">SDR family NAD(P)-dependent oxidoreductase</fullName>
    </submittedName>
</protein>
<dbReference type="RefSeq" id="WP_380639698.1">
    <property type="nucleotide sequence ID" value="NZ_JBHSQO010000036.1"/>
</dbReference>
<dbReference type="InterPro" id="IPR029069">
    <property type="entry name" value="HotDog_dom_sf"/>
</dbReference>
<dbReference type="InterPro" id="IPR036291">
    <property type="entry name" value="NAD(P)-bd_dom_sf"/>
</dbReference>
<evidence type="ECO:0000256" key="3">
    <source>
        <dbReference type="PROSITE-ProRule" id="PRU01363"/>
    </source>
</evidence>
<dbReference type="SUPFAM" id="SSF54637">
    <property type="entry name" value="Thioesterase/thiol ester dehydrase-isomerase"/>
    <property type="match status" value="1"/>
</dbReference>
<name>A0ABW1PCW3_9PSEU</name>
<keyword evidence="2" id="KW-0597">Phosphoprotein</keyword>
<dbReference type="SUPFAM" id="SSF51735">
    <property type="entry name" value="NAD(P)-binding Rossmann-fold domains"/>
    <property type="match status" value="1"/>
</dbReference>
<organism evidence="6 7">
    <name type="scientific">Saccharothrix lopnurensis</name>
    <dbReference type="NCBI Taxonomy" id="1670621"/>
    <lineage>
        <taxon>Bacteria</taxon>
        <taxon>Bacillati</taxon>
        <taxon>Actinomycetota</taxon>
        <taxon>Actinomycetes</taxon>
        <taxon>Pseudonocardiales</taxon>
        <taxon>Pseudonocardiaceae</taxon>
        <taxon>Saccharothrix</taxon>
    </lineage>
</organism>
<feature type="active site" description="Proton donor; for dehydratase activity" evidence="3">
    <location>
        <position position="633"/>
    </location>
</feature>
<dbReference type="InterPro" id="IPR020807">
    <property type="entry name" value="PKS_DH"/>
</dbReference>
<dbReference type="Gene3D" id="3.10.129.110">
    <property type="entry name" value="Polyketide synthase dehydratase"/>
    <property type="match status" value="1"/>
</dbReference>
<feature type="active site" description="Proton acceptor; for dehydratase activity" evidence="3">
    <location>
        <position position="469"/>
    </location>
</feature>
<dbReference type="Proteomes" id="UP001596220">
    <property type="component" value="Unassembled WGS sequence"/>
</dbReference>
<dbReference type="InterPro" id="IPR013968">
    <property type="entry name" value="PKS_KR"/>
</dbReference>
<evidence type="ECO:0000259" key="5">
    <source>
        <dbReference type="PROSITE" id="PS52019"/>
    </source>
</evidence>
<keyword evidence="1" id="KW-0596">Phosphopantetheine</keyword>
<feature type="region of interest" description="Disordered" evidence="4">
    <location>
        <begin position="550"/>
        <end position="575"/>
    </location>
</feature>
<dbReference type="PROSITE" id="PS52019">
    <property type="entry name" value="PKS_MFAS_DH"/>
    <property type="match status" value="1"/>
</dbReference>
<keyword evidence="7" id="KW-1185">Reference proteome</keyword>
<evidence type="ECO:0000313" key="6">
    <source>
        <dbReference type="EMBL" id="MFC6092969.1"/>
    </source>
</evidence>
<dbReference type="PANTHER" id="PTHR43775:SF37">
    <property type="entry name" value="SI:DKEY-61P9.11"/>
    <property type="match status" value="1"/>
</dbReference>
<feature type="region of interest" description="C-terminal hotdog fold" evidence="3">
    <location>
        <begin position="570"/>
        <end position="711"/>
    </location>
</feature>
<evidence type="ECO:0000256" key="1">
    <source>
        <dbReference type="ARBA" id="ARBA00022450"/>
    </source>
</evidence>
<dbReference type="SMART" id="SM00822">
    <property type="entry name" value="PKS_KR"/>
    <property type="match status" value="1"/>
</dbReference>
<accession>A0ABW1PCW3</accession>
<feature type="compositionally biased region" description="Pro residues" evidence="4">
    <location>
        <begin position="556"/>
        <end position="574"/>
    </location>
</feature>
<evidence type="ECO:0000256" key="4">
    <source>
        <dbReference type="SAM" id="MobiDB-lite"/>
    </source>
</evidence>
<dbReference type="SMART" id="SM00826">
    <property type="entry name" value="PKS_DH"/>
    <property type="match status" value="1"/>
</dbReference>
<sequence>AFVPAAARWPVEVQAALTAAEPAPDAPAPAGVADWVRAFATTWEPFAGGSAPAVRWSVRAPAGHWLHELPAAGGAAGLAVLLSAEDGPDEVAAVLREVAGSAPAHLLVVHAGHPAAAAVARSAVAELRCAAVVVDVPEEAHRLDPAVLADAVGSRYLELRVTGDGVERAGTAVVALGAGGERAAGPDLHLRPGEVCLVTGGVRGITAYCAADLAERTGAVLVLTGRSDPDDPAVLAALADLRARVTAHYVRCDLGDPAQVRAAVAAARGHGPLRGLLHGAAVNEPRRLAEVGATTLRAALAPKVTGLRALLDEAGDDLALLVGFGSIIGRQGLEGQAEYCVANDWLRVDVEAWAAANPGRRAHVVEWSVWSGIGMGVRLDVLDGLRRRGVEPIGPRTGTAALVDVLAAPTAPVTVLVSSRFPSGPVLDPAGPAVPWLRFDEHRLTRTAGVEAVVDAAVGTGTDPYLAEHRVAGSPVLPAVVGLEAMAQAALVAGGAPDGPWEMSDVRFREPVVVDDARGAVLRLAALVEAGRTRVVLRQDTDRFGHDRFLATAGPAAPPPDPRPAQAPPEPGGDPHPWYDHLLFHRGRFRRLLRHDVLSAFRLEAWVTADDAAGWFSAFHSARLLLGDPGAHDATLHALLACVPHRRALPVGVDRVSFWRRPDGPLRVRARETAHTADDYVFDVDLTAPDGAAVARWSGLRLRAVGPLPWPDGMPRELVGPWLSRRLIECDLADGVELVTADGPSTVAAAAVTGARTWHDQAGALRVAGREASASRTGDGGRLLLALADRPVGVDWQEVPAGPLPLHDDDLRAAGLLADKLGEDAATAATRVWAAREALLKLGAAARTPLRVDHATEDGLAVARAGDAVVVTASVRVLGAGGPTAVAVALGEGR</sequence>
<dbReference type="Pfam" id="PF08659">
    <property type="entry name" value="KR"/>
    <property type="match status" value="1"/>
</dbReference>
<dbReference type="Pfam" id="PF21089">
    <property type="entry name" value="PKS_DH_N"/>
    <property type="match status" value="1"/>
</dbReference>
<reference evidence="7" key="1">
    <citation type="journal article" date="2019" name="Int. J. Syst. Evol. Microbiol.">
        <title>The Global Catalogue of Microorganisms (GCM) 10K type strain sequencing project: providing services to taxonomists for standard genome sequencing and annotation.</title>
        <authorList>
            <consortium name="The Broad Institute Genomics Platform"/>
            <consortium name="The Broad Institute Genome Sequencing Center for Infectious Disease"/>
            <person name="Wu L."/>
            <person name="Ma J."/>
        </authorList>
    </citation>
    <scope>NUCLEOTIDE SEQUENCE [LARGE SCALE GENOMIC DNA]</scope>
    <source>
        <strain evidence="7">CGMCC 4.7246</strain>
    </source>
</reference>
<dbReference type="Pfam" id="PF14765">
    <property type="entry name" value="PS-DH"/>
    <property type="match status" value="1"/>
</dbReference>
<feature type="domain" description="PKS/mFAS DH" evidence="5">
    <location>
        <begin position="437"/>
        <end position="711"/>
    </location>
</feature>
<proteinExistence type="predicted"/>
<dbReference type="InterPro" id="IPR049552">
    <property type="entry name" value="PKS_DH_N"/>
</dbReference>